<reference evidence="1 2" key="1">
    <citation type="submission" date="2014-06" db="EMBL/GenBank/DDBJ databases">
        <title>Evolutionary Origins and Diversification of the Mycorrhizal Mutualists.</title>
        <authorList>
            <consortium name="DOE Joint Genome Institute"/>
            <consortium name="Mycorrhizal Genomics Consortium"/>
            <person name="Kohler A."/>
            <person name="Kuo A."/>
            <person name="Nagy L.G."/>
            <person name="Floudas D."/>
            <person name="Copeland A."/>
            <person name="Barry K.W."/>
            <person name="Cichocki N."/>
            <person name="Veneault-Fourrey C."/>
            <person name="LaButti K."/>
            <person name="Lindquist E.A."/>
            <person name="Lipzen A."/>
            <person name="Lundell T."/>
            <person name="Morin E."/>
            <person name="Murat C."/>
            <person name="Riley R."/>
            <person name="Ohm R."/>
            <person name="Sun H."/>
            <person name="Tunlid A."/>
            <person name="Henrissat B."/>
            <person name="Grigoriev I.V."/>
            <person name="Hibbett D.S."/>
            <person name="Martin F."/>
        </authorList>
    </citation>
    <scope>NUCLEOTIDE SEQUENCE [LARGE SCALE GENOMIC DNA]</scope>
    <source>
        <strain evidence="1 2">SS14</strain>
    </source>
</reference>
<proteinExistence type="predicted"/>
<dbReference type="GO" id="GO:0042765">
    <property type="term" value="C:GPI-anchor transamidase complex"/>
    <property type="evidence" value="ECO:0007669"/>
    <property type="project" value="InterPro"/>
</dbReference>
<dbReference type="GO" id="GO:0016255">
    <property type="term" value="P:attachment of GPI anchor to protein"/>
    <property type="evidence" value="ECO:0007669"/>
    <property type="project" value="InterPro"/>
</dbReference>
<dbReference type="Proteomes" id="UP000054279">
    <property type="component" value="Unassembled WGS sequence"/>
</dbReference>
<dbReference type="InterPro" id="IPR007245">
    <property type="entry name" value="PIG-T"/>
</dbReference>
<accession>A0A0C9UDY2</accession>
<gene>
    <name evidence="1" type="ORF">M422DRAFT_786087</name>
</gene>
<dbReference type="EMBL" id="KN837609">
    <property type="protein sequence ID" value="KIJ23686.1"/>
    <property type="molecule type" value="Genomic_DNA"/>
</dbReference>
<dbReference type="Pfam" id="PF04113">
    <property type="entry name" value="Gpi16"/>
    <property type="match status" value="1"/>
</dbReference>
<sequence length="120" mass="13546">MPPWIIKLYLHTLTITVDNGPTPRNDLVEHITYIPTKDERPTLFRTHLDSTSSKYRPALLQLHQDIPPGALTLLSSNSSSTSAAVTRMYSSNLLMDLPTPDFSMPYNVIMMTCIVLWQSV</sequence>
<dbReference type="PANTHER" id="PTHR12959:SF11">
    <property type="entry name" value="GPI TRANSAMIDASE COMPONENT PIG-T"/>
    <property type="match status" value="1"/>
</dbReference>
<dbReference type="HOGENOM" id="CLU_2051164_0_0_1"/>
<dbReference type="PANTHER" id="PTHR12959">
    <property type="entry name" value="GPI TRANSAMIDASE COMPONENT PIG-T-RELATED"/>
    <property type="match status" value="1"/>
</dbReference>
<name>A0A0C9UDY2_SPHS4</name>
<protein>
    <submittedName>
        <fullName evidence="1">Uncharacterized protein</fullName>
    </submittedName>
</protein>
<organism evidence="1 2">
    <name type="scientific">Sphaerobolus stellatus (strain SS14)</name>
    <dbReference type="NCBI Taxonomy" id="990650"/>
    <lineage>
        <taxon>Eukaryota</taxon>
        <taxon>Fungi</taxon>
        <taxon>Dikarya</taxon>
        <taxon>Basidiomycota</taxon>
        <taxon>Agaricomycotina</taxon>
        <taxon>Agaricomycetes</taxon>
        <taxon>Phallomycetidae</taxon>
        <taxon>Geastrales</taxon>
        <taxon>Sphaerobolaceae</taxon>
        <taxon>Sphaerobolus</taxon>
    </lineage>
</organism>
<evidence type="ECO:0000313" key="2">
    <source>
        <dbReference type="Proteomes" id="UP000054279"/>
    </source>
</evidence>
<keyword evidence="2" id="KW-1185">Reference proteome</keyword>
<dbReference type="OrthoDB" id="331263at2759"/>
<evidence type="ECO:0000313" key="1">
    <source>
        <dbReference type="EMBL" id="KIJ23686.1"/>
    </source>
</evidence>
<dbReference type="AlphaFoldDB" id="A0A0C9UDY2"/>